<proteinExistence type="predicted"/>
<dbReference type="KEGG" id="avi:Avi_9612"/>
<keyword evidence="3" id="KW-0804">Transcription</keyword>
<dbReference type="HOGENOM" id="CLU_017584_5_2_5"/>
<dbReference type="RefSeq" id="WP_012655092.1">
    <property type="nucleotide sequence ID" value="NC_011991.1"/>
</dbReference>
<evidence type="ECO:0000256" key="2">
    <source>
        <dbReference type="ARBA" id="ARBA00023125"/>
    </source>
</evidence>
<protein>
    <submittedName>
        <fullName evidence="5">Transcriptional regulatory protein</fullName>
    </submittedName>
</protein>
<feature type="domain" description="HTH gntR-type" evidence="4">
    <location>
        <begin position="9"/>
        <end position="76"/>
    </location>
</feature>
<organism evidence="5 6">
    <name type="scientific">Allorhizobium ampelinum (strain ATCC BAA-846 / DSM 112012 / S4)</name>
    <name type="common">Agrobacterium vitis (strain S4)</name>
    <dbReference type="NCBI Taxonomy" id="311402"/>
    <lineage>
        <taxon>Bacteria</taxon>
        <taxon>Pseudomonadati</taxon>
        <taxon>Pseudomonadota</taxon>
        <taxon>Alphaproteobacteria</taxon>
        <taxon>Hyphomicrobiales</taxon>
        <taxon>Rhizobiaceae</taxon>
        <taxon>Rhizobium/Agrobacterium group</taxon>
        <taxon>Allorhizobium</taxon>
        <taxon>Allorhizobium ampelinum</taxon>
    </lineage>
</organism>
<dbReference type="InterPro" id="IPR000524">
    <property type="entry name" value="Tscrpt_reg_HTH_GntR"/>
</dbReference>
<dbReference type="PANTHER" id="PTHR43537:SF45">
    <property type="entry name" value="GNTR FAMILY REGULATORY PROTEIN"/>
    <property type="match status" value="1"/>
</dbReference>
<dbReference type="EMBL" id="CP000635">
    <property type="protein sequence ID" value="ACM39332.1"/>
    <property type="molecule type" value="Genomic_DNA"/>
</dbReference>
<evidence type="ECO:0000313" key="6">
    <source>
        <dbReference type="Proteomes" id="UP000001596"/>
    </source>
</evidence>
<accession>B9K384</accession>
<dbReference type="Gene3D" id="1.10.10.10">
    <property type="entry name" value="Winged helix-like DNA-binding domain superfamily/Winged helix DNA-binding domain"/>
    <property type="match status" value="1"/>
</dbReference>
<dbReference type="SUPFAM" id="SSF46785">
    <property type="entry name" value="Winged helix' DNA-binding domain"/>
    <property type="match status" value="1"/>
</dbReference>
<dbReference type="GO" id="GO:0003677">
    <property type="term" value="F:DNA binding"/>
    <property type="evidence" value="ECO:0007669"/>
    <property type="project" value="UniProtKB-KW"/>
</dbReference>
<dbReference type="InterPro" id="IPR036388">
    <property type="entry name" value="WH-like_DNA-bd_sf"/>
</dbReference>
<keyword evidence="5" id="KW-0614">Plasmid</keyword>
<keyword evidence="2" id="KW-0238">DNA-binding</keyword>
<evidence type="ECO:0000313" key="5">
    <source>
        <dbReference type="EMBL" id="ACM39332.1"/>
    </source>
</evidence>
<reference evidence="5 6" key="1">
    <citation type="journal article" date="2009" name="J. Bacteriol.">
        <title>Genome sequences of three Agrobacterium biovars help elucidate the evolution of multichromosome genomes in bacteria.</title>
        <authorList>
            <person name="Slater S.C."/>
            <person name="Goldman B.S."/>
            <person name="Goodner B."/>
            <person name="Setubal J.C."/>
            <person name="Farrand S.K."/>
            <person name="Nester E.W."/>
            <person name="Burr T.J."/>
            <person name="Banta L."/>
            <person name="Dickerman A.W."/>
            <person name="Paulsen I."/>
            <person name="Otten L."/>
            <person name="Suen G."/>
            <person name="Welch R."/>
            <person name="Almeida N.F."/>
            <person name="Arnold F."/>
            <person name="Burton O.T."/>
            <person name="Du Z."/>
            <person name="Ewing A."/>
            <person name="Godsy E."/>
            <person name="Heisel S."/>
            <person name="Houmiel K.L."/>
            <person name="Jhaveri J."/>
            <person name="Lu J."/>
            <person name="Miller N.M."/>
            <person name="Norton S."/>
            <person name="Chen Q."/>
            <person name="Phoolcharoen W."/>
            <person name="Ohlin V."/>
            <person name="Ondrusek D."/>
            <person name="Pride N."/>
            <person name="Stricklin S.L."/>
            <person name="Sun J."/>
            <person name="Wheeler C."/>
            <person name="Wilson L."/>
            <person name="Zhu H."/>
            <person name="Wood D.W."/>
        </authorList>
    </citation>
    <scope>NUCLEOTIDE SEQUENCE [LARGE SCALE GENOMIC DNA]</scope>
    <source>
        <strain evidence="6">S4 / ATCC BAA-846</strain>
        <plasmid evidence="5 6">pAtS4b</plasmid>
    </source>
</reference>
<sequence length="222" mass="25706">MTRQTCNDSTTSYAIYDRLKNKVMSYEFSPSQQLQPWTLADEFKVSSTPVREALIRLGAEGLVAVMPNKGFFMKPLNPSEICSLYVLRSQLLRYSLRYLLEQSRFSDHRSFVTVWEERLSDLSASSCALIEEFFMDWVDVSRAQACVDTLQNTNERTRFIRCLFTEEPARSRRYLGILRDLVRHIKRSNADDAIDCLITELDFKVTSVPALCNEGLVRSFRN</sequence>
<dbReference type="SMART" id="SM00345">
    <property type="entry name" value="HTH_GNTR"/>
    <property type="match status" value="1"/>
</dbReference>
<keyword evidence="6" id="KW-1185">Reference proteome</keyword>
<name>B9K384_ALLAM</name>
<dbReference type="InterPro" id="IPR036390">
    <property type="entry name" value="WH_DNA-bd_sf"/>
</dbReference>
<gene>
    <name evidence="5" type="ordered locus">Avi_9612</name>
</gene>
<dbReference type="PANTHER" id="PTHR43537">
    <property type="entry name" value="TRANSCRIPTIONAL REGULATOR, GNTR FAMILY"/>
    <property type="match status" value="1"/>
</dbReference>
<keyword evidence="1" id="KW-0805">Transcription regulation</keyword>
<evidence type="ECO:0000259" key="4">
    <source>
        <dbReference type="PROSITE" id="PS50949"/>
    </source>
</evidence>
<dbReference type="AlphaFoldDB" id="B9K384"/>
<dbReference type="PROSITE" id="PS50949">
    <property type="entry name" value="HTH_GNTR"/>
    <property type="match status" value="1"/>
</dbReference>
<evidence type="ECO:0000256" key="1">
    <source>
        <dbReference type="ARBA" id="ARBA00023015"/>
    </source>
</evidence>
<dbReference type="Pfam" id="PF00392">
    <property type="entry name" value="GntR"/>
    <property type="match status" value="1"/>
</dbReference>
<dbReference type="GO" id="GO:0003700">
    <property type="term" value="F:DNA-binding transcription factor activity"/>
    <property type="evidence" value="ECO:0007669"/>
    <property type="project" value="InterPro"/>
</dbReference>
<geneLocation type="plasmid" evidence="5 6">
    <name>pAtS4b</name>
</geneLocation>
<dbReference type="Proteomes" id="UP000001596">
    <property type="component" value="Plasmid pAtS4b"/>
</dbReference>
<evidence type="ECO:0000256" key="3">
    <source>
        <dbReference type="ARBA" id="ARBA00023163"/>
    </source>
</evidence>